<comment type="function">
    <text evidence="12">Required for vesicular transport from the ER to the Golgi complex. Functions as a SNARE associated with ER-derived vesicles.</text>
</comment>
<gene>
    <name evidence="15" type="ORF">VFH_I217880</name>
</gene>
<evidence type="ECO:0000313" key="16">
    <source>
        <dbReference type="Proteomes" id="UP001157006"/>
    </source>
</evidence>
<evidence type="ECO:0000256" key="7">
    <source>
        <dbReference type="ARBA" id="ARBA00022989"/>
    </source>
</evidence>
<dbReference type="GO" id="GO:0015031">
    <property type="term" value="P:protein transport"/>
    <property type="evidence" value="ECO:0007669"/>
    <property type="project" value="UniProtKB-KW"/>
</dbReference>
<dbReference type="InterPro" id="IPR000727">
    <property type="entry name" value="T_SNARE_dom"/>
</dbReference>
<dbReference type="PROSITE" id="PS50192">
    <property type="entry name" value="T_SNARE"/>
    <property type="match status" value="1"/>
</dbReference>
<proteinExistence type="inferred from homology"/>
<evidence type="ECO:0000256" key="3">
    <source>
        <dbReference type="ARBA" id="ARBA00022448"/>
    </source>
</evidence>
<evidence type="ECO:0000256" key="9">
    <source>
        <dbReference type="ARBA" id="ARBA00023054"/>
    </source>
</evidence>
<keyword evidence="6" id="KW-0653">Protein transport</keyword>
<keyword evidence="10 13" id="KW-0472">Membrane</keyword>
<dbReference type="PANTHER" id="PTHR12791">
    <property type="entry name" value="GOLGI SNARE BET1-RELATED"/>
    <property type="match status" value="1"/>
</dbReference>
<comment type="subcellular location">
    <subcellularLocation>
        <location evidence="1">Endoplasmic reticulum membrane</location>
        <topology evidence="1">Single-pass type IV membrane protein</topology>
    </subcellularLocation>
    <subcellularLocation>
        <location evidence="2">Golgi apparatus membrane</location>
        <topology evidence="2">Single-pass type IV membrane protein</topology>
    </subcellularLocation>
</comment>
<evidence type="ECO:0000256" key="2">
    <source>
        <dbReference type="ARBA" id="ARBA00004409"/>
    </source>
</evidence>
<sequence>MLLKRVKFQIVELSFFPKFFLVSFLPIMAANSLRAGSSYGGAVPFRSSDGLSTRPGAASEEIQLRIDPMDLDDELTSLHHQVRRLKNVAEEIGTEMKYQKDFLEQLQMTMIKAQAGVKNNFRRLNKSIIQSGSNHIVHVIVFALICFTTVYFWSKISRK</sequence>
<dbReference type="SUPFAM" id="SSF58038">
    <property type="entry name" value="SNARE fusion complex"/>
    <property type="match status" value="1"/>
</dbReference>
<feature type="transmembrane region" description="Helical" evidence="13">
    <location>
        <begin position="135"/>
        <end position="153"/>
    </location>
</feature>
<protein>
    <recommendedName>
        <fullName evidence="14">t-SNARE coiled-coil homology domain-containing protein</fullName>
    </recommendedName>
</protein>
<dbReference type="CDD" id="cd15841">
    <property type="entry name" value="SNARE_Qc"/>
    <property type="match status" value="1"/>
</dbReference>
<keyword evidence="4 13" id="KW-0812">Transmembrane</keyword>
<dbReference type="Proteomes" id="UP001157006">
    <property type="component" value="Chromosome 1L"/>
</dbReference>
<evidence type="ECO:0000256" key="12">
    <source>
        <dbReference type="ARBA" id="ARBA00060029"/>
    </source>
</evidence>
<dbReference type="GO" id="GO:0000139">
    <property type="term" value="C:Golgi membrane"/>
    <property type="evidence" value="ECO:0007669"/>
    <property type="project" value="UniProtKB-SubCell"/>
</dbReference>
<evidence type="ECO:0000256" key="4">
    <source>
        <dbReference type="ARBA" id="ARBA00022692"/>
    </source>
</evidence>
<keyword evidence="5" id="KW-0256">Endoplasmic reticulum</keyword>
<dbReference type="Gene3D" id="1.20.5.110">
    <property type="match status" value="1"/>
</dbReference>
<evidence type="ECO:0000256" key="13">
    <source>
        <dbReference type="SAM" id="Phobius"/>
    </source>
</evidence>
<dbReference type="FunFam" id="1.20.5.110:FF:000056">
    <property type="entry name" value="Bet1-like protein At4g14600"/>
    <property type="match status" value="1"/>
</dbReference>
<keyword evidence="16" id="KW-1185">Reference proteome</keyword>
<dbReference type="EMBL" id="OX451736">
    <property type="protein sequence ID" value="CAI8585666.1"/>
    <property type="molecule type" value="Genomic_DNA"/>
</dbReference>
<evidence type="ECO:0000313" key="15">
    <source>
        <dbReference type="EMBL" id="CAI8585666.1"/>
    </source>
</evidence>
<keyword evidence="9" id="KW-0175">Coiled coil</keyword>
<feature type="domain" description="T-SNARE coiled-coil homology" evidence="14">
    <location>
        <begin position="72"/>
        <end position="127"/>
    </location>
</feature>
<dbReference type="GO" id="GO:0005789">
    <property type="term" value="C:endoplasmic reticulum membrane"/>
    <property type="evidence" value="ECO:0007669"/>
    <property type="project" value="UniProtKB-SubCell"/>
</dbReference>
<organism evidence="15 16">
    <name type="scientific">Vicia faba</name>
    <name type="common">Broad bean</name>
    <name type="synonym">Faba vulgaris</name>
    <dbReference type="NCBI Taxonomy" id="3906"/>
    <lineage>
        <taxon>Eukaryota</taxon>
        <taxon>Viridiplantae</taxon>
        <taxon>Streptophyta</taxon>
        <taxon>Embryophyta</taxon>
        <taxon>Tracheophyta</taxon>
        <taxon>Spermatophyta</taxon>
        <taxon>Magnoliopsida</taxon>
        <taxon>eudicotyledons</taxon>
        <taxon>Gunneridae</taxon>
        <taxon>Pentapetalae</taxon>
        <taxon>rosids</taxon>
        <taxon>fabids</taxon>
        <taxon>Fabales</taxon>
        <taxon>Fabaceae</taxon>
        <taxon>Papilionoideae</taxon>
        <taxon>50 kb inversion clade</taxon>
        <taxon>NPAAA clade</taxon>
        <taxon>Hologalegina</taxon>
        <taxon>IRL clade</taxon>
        <taxon>Fabeae</taxon>
        <taxon>Vicia</taxon>
    </lineage>
</organism>
<evidence type="ECO:0000256" key="8">
    <source>
        <dbReference type="ARBA" id="ARBA00023034"/>
    </source>
</evidence>
<evidence type="ECO:0000256" key="6">
    <source>
        <dbReference type="ARBA" id="ARBA00022927"/>
    </source>
</evidence>
<dbReference type="AlphaFoldDB" id="A0AAV0YI19"/>
<keyword evidence="7 13" id="KW-1133">Transmembrane helix</keyword>
<accession>A0AAV0YI19</accession>
<evidence type="ECO:0000256" key="11">
    <source>
        <dbReference type="ARBA" id="ARBA00037962"/>
    </source>
</evidence>
<keyword evidence="8" id="KW-0333">Golgi apparatus</keyword>
<comment type="similarity">
    <text evidence="11">Belongs to the BET1 family.</text>
</comment>
<evidence type="ECO:0000256" key="5">
    <source>
        <dbReference type="ARBA" id="ARBA00022824"/>
    </source>
</evidence>
<keyword evidence="3" id="KW-0813">Transport</keyword>
<reference evidence="15 16" key="1">
    <citation type="submission" date="2023-01" db="EMBL/GenBank/DDBJ databases">
        <authorList>
            <person name="Kreplak J."/>
        </authorList>
    </citation>
    <scope>NUCLEOTIDE SEQUENCE [LARGE SCALE GENOMIC DNA]</scope>
</reference>
<evidence type="ECO:0000259" key="14">
    <source>
        <dbReference type="PROSITE" id="PS50192"/>
    </source>
</evidence>
<name>A0AAV0YI19_VICFA</name>
<evidence type="ECO:0000256" key="10">
    <source>
        <dbReference type="ARBA" id="ARBA00023136"/>
    </source>
</evidence>
<evidence type="ECO:0000256" key="1">
    <source>
        <dbReference type="ARBA" id="ARBA00004163"/>
    </source>
</evidence>